<dbReference type="AlphaFoldDB" id="A0A366SFX1"/>
<dbReference type="Proteomes" id="UP000252800">
    <property type="component" value="Unassembled WGS sequence"/>
</dbReference>
<name>A0A366SFX1_9ENTE</name>
<dbReference type="SUPFAM" id="SSF75005">
    <property type="entry name" value="Arabinanase/levansucrase/invertase"/>
    <property type="match status" value="1"/>
</dbReference>
<dbReference type="InterPro" id="IPR051214">
    <property type="entry name" value="GH32_Enzymes"/>
</dbReference>
<comment type="caution">
    <text evidence="6">The sequence shown here is derived from an EMBL/GenBank/DDBJ whole genome shotgun (WGS) entry which is preliminary data.</text>
</comment>
<evidence type="ECO:0000259" key="5">
    <source>
        <dbReference type="Pfam" id="PF00251"/>
    </source>
</evidence>
<evidence type="ECO:0000256" key="1">
    <source>
        <dbReference type="ARBA" id="ARBA00009902"/>
    </source>
</evidence>
<dbReference type="GO" id="GO:0004564">
    <property type="term" value="F:beta-fructofuranosidase activity"/>
    <property type="evidence" value="ECO:0007669"/>
    <property type="project" value="UniProtKB-EC"/>
</dbReference>
<reference evidence="6 7" key="1">
    <citation type="submission" date="2015-06" db="EMBL/GenBank/DDBJ databases">
        <title>The Genome Sequence of Enterococcus cecorum 170AEA1.</title>
        <authorList>
            <consortium name="The Broad Institute Genomics Platform"/>
            <consortium name="The Broad Institute Genome Sequencing Center for Infectious Disease"/>
            <person name="Earl A.M."/>
            <person name="Van Tyne D."/>
            <person name="Lebreton F."/>
            <person name="Saavedra J.T."/>
            <person name="Gilmore M.S."/>
            <person name="Manson McGuire A."/>
            <person name="Clock S."/>
            <person name="Crupain M."/>
            <person name="Rangan U."/>
            <person name="Young S."/>
            <person name="Abouelleil A."/>
            <person name="Cao P."/>
            <person name="Chapman S.B."/>
            <person name="Griggs A."/>
            <person name="Priest M."/>
            <person name="Shea T."/>
            <person name="Wortman J."/>
            <person name="Nusbaum C."/>
            <person name="Birren B."/>
        </authorList>
    </citation>
    <scope>NUCLEOTIDE SEQUENCE [LARGE SCALE GENOMIC DNA]</scope>
    <source>
        <strain evidence="6 7">170AEA1</strain>
    </source>
</reference>
<keyword evidence="4" id="KW-0326">Glycosidase</keyword>
<dbReference type="InterPro" id="IPR001362">
    <property type="entry name" value="Glyco_hydro_32"/>
</dbReference>
<dbReference type="Gene3D" id="2.115.10.20">
    <property type="entry name" value="Glycosyl hydrolase domain, family 43"/>
    <property type="match status" value="1"/>
</dbReference>
<dbReference type="PANTHER" id="PTHR43101:SF1">
    <property type="entry name" value="BETA-FRUCTOSIDASE"/>
    <property type="match status" value="1"/>
</dbReference>
<evidence type="ECO:0000313" key="6">
    <source>
        <dbReference type="EMBL" id="RBR29524.1"/>
    </source>
</evidence>
<evidence type="ECO:0000256" key="4">
    <source>
        <dbReference type="ARBA" id="ARBA00023295"/>
    </source>
</evidence>
<organism evidence="6 7">
    <name type="scientific">Enterococcus cecorum</name>
    <dbReference type="NCBI Taxonomy" id="44008"/>
    <lineage>
        <taxon>Bacteria</taxon>
        <taxon>Bacillati</taxon>
        <taxon>Bacillota</taxon>
        <taxon>Bacilli</taxon>
        <taxon>Lactobacillales</taxon>
        <taxon>Enterococcaceae</taxon>
        <taxon>Enterococcus</taxon>
    </lineage>
</organism>
<accession>A0A366SFX1</accession>
<keyword evidence="3" id="KW-0378">Hydrolase</keyword>
<protein>
    <recommendedName>
        <fullName evidence="2">beta-fructofuranosidase</fullName>
        <ecNumber evidence="2">3.2.1.26</ecNumber>
    </recommendedName>
</protein>
<dbReference type="PANTHER" id="PTHR43101">
    <property type="entry name" value="BETA-FRUCTOSIDASE"/>
    <property type="match status" value="1"/>
</dbReference>
<comment type="similarity">
    <text evidence="1">Belongs to the glycosyl hydrolase 32 family.</text>
</comment>
<evidence type="ECO:0000256" key="2">
    <source>
        <dbReference type="ARBA" id="ARBA00012758"/>
    </source>
</evidence>
<dbReference type="GO" id="GO:0005975">
    <property type="term" value="P:carbohydrate metabolic process"/>
    <property type="evidence" value="ECO:0007669"/>
    <property type="project" value="InterPro"/>
</dbReference>
<dbReference type="InterPro" id="IPR013148">
    <property type="entry name" value="Glyco_hydro_32_N"/>
</dbReference>
<dbReference type="EC" id="3.2.1.26" evidence="2"/>
<sequence>MHLDVEKYVYENKNKVNKKYYPEIHLAAPVGWINDPNGFVYYKEQYHLFYQYHPYDTKWGPMHWGHAVSEDLVHWEYVGVALVPDKAYDKDGCFSGSALVKDGKLYLMYTGHIIDEETKQIRQVQNIAISEDGIHFEKYRNNPVIDERNLPEVFSISDFRDPKMFEKNGKYYVVIGNTDTKNGCVQLFESDDLLNWTFKSSILSDDERLGNMVECPDFFTINNHDFMICSSMNYFDKELKQTIPHKVWLVEGTFDVDNGIFMPNNFMTMDSGMDFYAPQSTEGKNGERIYIPWMQRWSNFYLPDELKHNWMGQMGLPRIIDIDSKGVVQQSFYPTPCIPTTIIKTRGKYSCSSVGKIVIEEGSNFSCINLSAKDEMIQIYPDKNGYLQIDFTNVLQKN</sequence>
<evidence type="ECO:0000256" key="3">
    <source>
        <dbReference type="ARBA" id="ARBA00022801"/>
    </source>
</evidence>
<dbReference type="SMART" id="SM00640">
    <property type="entry name" value="Glyco_32"/>
    <property type="match status" value="1"/>
</dbReference>
<dbReference type="Pfam" id="PF00251">
    <property type="entry name" value="Glyco_hydro_32N"/>
    <property type="match status" value="1"/>
</dbReference>
<dbReference type="RefSeq" id="WP_113784563.1">
    <property type="nucleotide sequence ID" value="NZ_KZ845742.1"/>
</dbReference>
<dbReference type="EMBL" id="LEOY01000008">
    <property type="protein sequence ID" value="RBR29524.1"/>
    <property type="molecule type" value="Genomic_DNA"/>
</dbReference>
<dbReference type="CDD" id="cd08996">
    <property type="entry name" value="GH32_FFase"/>
    <property type="match status" value="1"/>
</dbReference>
<evidence type="ECO:0000313" key="7">
    <source>
        <dbReference type="Proteomes" id="UP000252800"/>
    </source>
</evidence>
<proteinExistence type="inferred from homology"/>
<feature type="domain" description="Glycosyl hydrolase family 32 N-terminal" evidence="5">
    <location>
        <begin position="25"/>
        <end position="329"/>
    </location>
</feature>
<dbReference type="InterPro" id="IPR023296">
    <property type="entry name" value="Glyco_hydro_beta-prop_sf"/>
</dbReference>
<gene>
    <name evidence="6" type="ORF">EB18_01310</name>
</gene>